<dbReference type="OrthoDB" id="2951834at2759"/>
<gene>
    <name evidence="1" type="ORF">SPI_01481</name>
</gene>
<accession>A0A167YZZ9</accession>
<protein>
    <submittedName>
        <fullName evidence="1">Uncharacterized protein</fullName>
    </submittedName>
</protein>
<proteinExistence type="predicted"/>
<organism evidence="1 2">
    <name type="scientific">Niveomyces insectorum RCEF 264</name>
    <dbReference type="NCBI Taxonomy" id="1081102"/>
    <lineage>
        <taxon>Eukaryota</taxon>
        <taxon>Fungi</taxon>
        <taxon>Dikarya</taxon>
        <taxon>Ascomycota</taxon>
        <taxon>Pezizomycotina</taxon>
        <taxon>Sordariomycetes</taxon>
        <taxon>Hypocreomycetidae</taxon>
        <taxon>Hypocreales</taxon>
        <taxon>Cordycipitaceae</taxon>
        <taxon>Niveomyces</taxon>
    </lineage>
</organism>
<dbReference type="PANTHER" id="PTHR42085:SF2">
    <property type="entry name" value="F-BOX DOMAIN-CONTAINING PROTEIN"/>
    <property type="match status" value="1"/>
</dbReference>
<keyword evidence="2" id="KW-1185">Reference proteome</keyword>
<dbReference type="PANTHER" id="PTHR42085">
    <property type="entry name" value="F-BOX DOMAIN-CONTAINING PROTEIN"/>
    <property type="match status" value="1"/>
</dbReference>
<dbReference type="EMBL" id="AZHD01000002">
    <property type="protein sequence ID" value="OAA66905.1"/>
    <property type="molecule type" value="Genomic_DNA"/>
</dbReference>
<dbReference type="AlphaFoldDB" id="A0A167YZZ9"/>
<evidence type="ECO:0000313" key="1">
    <source>
        <dbReference type="EMBL" id="OAA66905.1"/>
    </source>
</evidence>
<dbReference type="STRING" id="1081102.A0A167YZZ9"/>
<dbReference type="Proteomes" id="UP000076874">
    <property type="component" value="Unassembled WGS sequence"/>
</dbReference>
<comment type="caution">
    <text evidence="1">The sequence shown here is derived from an EMBL/GenBank/DDBJ whole genome shotgun (WGS) entry which is preliminary data.</text>
</comment>
<reference evidence="1 2" key="1">
    <citation type="journal article" date="2016" name="Genome Biol. Evol.">
        <title>Divergent and convergent evolution of fungal pathogenicity.</title>
        <authorList>
            <person name="Shang Y."/>
            <person name="Xiao G."/>
            <person name="Zheng P."/>
            <person name="Cen K."/>
            <person name="Zhan S."/>
            <person name="Wang C."/>
        </authorList>
    </citation>
    <scope>NUCLEOTIDE SEQUENCE [LARGE SCALE GENOMIC DNA]</scope>
    <source>
        <strain evidence="1 2">RCEF 264</strain>
    </source>
</reference>
<evidence type="ECO:0000313" key="2">
    <source>
        <dbReference type="Proteomes" id="UP000076874"/>
    </source>
</evidence>
<name>A0A167YZZ9_9HYPO</name>
<dbReference type="InterPro" id="IPR038883">
    <property type="entry name" value="AN11006-like"/>
</dbReference>
<sequence length="260" mass="30146">MAEEEMQSVRSFFDFPLEIRRIIYQLLLCRHSPIRVASKLGLHTSILRTCHHIHDEAYPILYGENVWEIRIFDKNGEERAYALDTDHFGNYQGYAHAFAIHHMRKFDITVEIQDEEDLWVVRPAIRKVCRVLSDIPRLDYMHIRLDGCGVLDPSQFCAVLRNFGLLRVRKVNVTGVSPEFAKYLVGKMTGSGPVDDLPKMFEALDVYAGHFEFCEHLLQQACNAMDHGNVDTFKEVRTKTVEQVTSFMTQALSHLYDHDR</sequence>